<name>A0ABZ2M9T9_9BACT</name>
<dbReference type="PANTHER" id="PTHR30383">
    <property type="entry name" value="THIOESTERASE 1/PROTEASE 1/LYSOPHOSPHOLIPASE L1"/>
    <property type="match status" value="1"/>
</dbReference>
<reference evidence="2 3" key="1">
    <citation type="submission" date="2021-12" db="EMBL/GenBank/DDBJ databases">
        <title>Discovery of the Pendulisporaceae a myxobacterial family with distinct sporulation behavior and unique specialized metabolism.</title>
        <authorList>
            <person name="Garcia R."/>
            <person name="Popoff A."/>
            <person name="Bader C.D."/>
            <person name="Loehr J."/>
            <person name="Walesch S."/>
            <person name="Walt C."/>
            <person name="Boldt J."/>
            <person name="Bunk B."/>
            <person name="Haeckl F.J.F.P.J."/>
            <person name="Gunesch A.P."/>
            <person name="Birkelbach J."/>
            <person name="Nuebel U."/>
            <person name="Pietschmann T."/>
            <person name="Bach T."/>
            <person name="Mueller R."/>
        </authorList>
    </citation>
    <scope>NUCLEOTIDE SEQUENCE [LARGE SCALE GENOMIC DNA]</scope>
    <source>
        <strain evidence="2 3">MSr11954</strain>
    </source>
</reference>
<dbReference type="RefSeq" id="WP_394828887.1">
    <property type="nucleotide sequence ID" value="NZ_CP089984.1"/>
</dbReference>
<dbReference type="Proteomes" id="UP001370348">
    <property type="component" value="Chromosome"/>
</dbReference>
<evidence type="ECO:0000256" key="1">
    <source>
        <dbReference type="SAM" id="SignalP"/>
    </source>
</evidence>
<dbReference type="PANTHER" id="PTHR30383:SF5">
    <property type="entry name" value="SGNH HYDROLASE-TYPE ESTERASE DOMAIN-CONTAINING PROTEIN"/>
    <property type="match status" value="1"/>
</dbReference>
<dbReference type="GO" id="GO:0016787">
    <property type="term" value="F:hydrolase activity"/>
    <property type="evidence" value="ECO:0007669"/>
    <property type="project" value="UniProtKB-KW"/>
</dbReference>
<keyword evidence="2" id="KW-0378">Hydrolase</keyword>
<accession>A0ABZ2M9T9</accession>
<dbReference type="EMBL" id="CP089984">
    <property type="protein sequence ID" value="WXB19265.1"/>
    <property type="molecule type" value="Genomic_DNA"/>
</dbReference>
<dbReference type="InterPro" id="IPR036514">
    <property type="entry name" value="SGNH_hydro_sf"/>
</dbReference>
<proteinExistence type="predicted"/>
<gene>
    <name evidence="2" type="ORF">LZC94_18770</name>
</gene>
<sequence>MAIAPLVGAILLHGGCASSSSGAAANKATDTVADATATNDVAHNVADAAAPQATPGASGAPGTLAANAGGDAGAAVRAEKRIPQTVLHVGDSTVGYYGGLSRALEARFKAEGAHYVHDVWTSASIVTFDHSDKFKKLIARHNPDLILITLGTNDVFIPSPQGFAHHVASIAKRTEGRECYWIGPPTWKKDTGIVEVIRQNAAPCKFFDSSLMKIQRRVDGIHPTDKGGETWAGLFWDFYRGEEAPLTSR</sequence>
<keyword evidence="1" id="KW-0732">Signal</keyword>
<evidence type="ECO:0000313" key="2">
    <source>
        <dbReference type="EMBL" id="WXB19265.1"/>
    </source>
</evidence>
<organism evidence="2 3">
    <name type="scientific">Pendulispora albinea</name>
    <dbReference type="NCBI Taxonomy" id="2741071"/>
    <lineage>
        <taxon>Bacteria</taxon>
        <taxon>Pseudomonadati</taxon>
        <taxon>Myxococcota</taxon>
        <taxon>Myxococcia</taxon>
        <taxon>Myxococcales</taxon>
        <taxon>Sorangiineae</taxon>
        <taxon>Pendulisporaceae</taxon>
        <taxon>Pendulispora</taxon>
    </lineage>
</organism>
<dbReference type="CDD" id="cd00229">
    <property type="entry name" value="SGNH_hydrolase"/>
    <property type="match status" value="1"/>
</dbReference>
<protein>
    <submittedName>
        <fullName evidence="2">SGNH/GDSL hydrolase family protein</fullName>
    </submittedName>
</protein>
<dbReference type="InterPro" id="IPR051532">
    <property type="entry name" value="Ester_Hydrolysis_Enzymes"/>
</dbReference>
<evidence type="ECO:0000313" key="3">
    <source>
        <dbReference type="Proteomes" id="UP001370348"/>
    </source>
</evidence>
<feature type="chain" id="PRO_5045506700" evidence="1">
    <location>
        <begin position="24"/>
        <end position="249"/>
    </location>
</feature>
<keyword evidence="3" id="KW-1185">Reference proteome</keyword>
<dbReference type="Gene3D" id="3.40.50.1110">
    <property type="entry name" value="SGNH hydrolase"/>
    <property type="match status" value="1"/>
</dbReference>
<dbReference type="SUPFAM" id="SSF52266">
    <property type="entry name" value="SGNH hydrolase"/>
    <property type="match status" value="1"/>
</dbReference>
<feature type="signal peptide" evidence="1">
    <location>
        <begin position="1"/>
        <end position="23"/>
    </location>
</feature>